<dbReference type="PIRSF" id="PIRSF006806">
    <property type="entry name" value="FTHF_cligase"/>
    <property type="match status" value="1"/>
</dbReference>
<comment type="similarity">
    <text evidence="1 7">Belongs to the 5-formyltetrahydrofolate cyclo-ligase family.</text>
</comment>
<evidence type="ECO:0000256" key="1">
    <source>
        <dbReference type="ARBA" id="ARBA00010638"/>
    </source>
</evidence>
<evidence type="ECO:0000313" key="8">
    <source>
        <dbReference type="EMBL" id="OVF11418.1"/>
    </source>
</evidence>
<evidence type="ECO:0000256" key="6">
    <source>
        <dbReference type="PIRSR" id="PIRSR006806-1"/>
    </source>
</evidence>
<dbReference type="EC" id="6.3.3.2" evidence="5 7"/>
<dbReference type="EMBL" id="LYUB02000001">
    <property type="protein sequence ID" value="OVF11418.1"/>
    <property type="molecule type" value="Genomic_DNA"/>
</dbReference>
<dbReference type="GO" id="GO:0035999">
    <property type="term" value="P:tetrahydrofolate interconversion"/>
    <property type="evidence" value="ECO:0007669"/>
    <property type="project" value="TreeGrafter"/>
</dbReference>
<dbReference type="GO" id="GO:0046872">
    <property type="term" value="F:metal ion binding"/>
    <property type="evidence" value="ECO:0007669"/>
    <property type="project" value="UniProtKB-KW"/>
</dbReference>
<dbReference type="NCBIfam" id="TIGR02727">
    <property type="entry name" value="MTHFS_bact"/>
    <property type="match status" value="1"/>
</dbReference>
<evidence type="ECO:0000313" key="9">
    <source>
        <dbReference type="Proteomes" id="UP000195602"/>
    </source>
</evidence>
<protein>
    <recommendedName>
        <fullName evidence="5 7">5-formyltetrahydrofolate cyclo-ligase</fullName>
        <ecNumber evidence="5 7">6.3.3.2</ecNumber>
    </recommendedName>
</protein>
<evidence type="ECO:0000256" key="4">
    <source>
        <dbReference type="ARBA" id="ARBA00036539"/>
    </source>
</evidence>
<dbReference type="Gene3D" id="3.40.50.10420">
    <property type="entry name" value="NagB/RpiA/CoA transferase-like"/>
    <property type="match status" value="1"/>
</dbReference>
<keyword evidence="2 6" id="KW-0547">Nucleotide-binding</keyword>
<feature type="binding site" evidence="6">
    <location>
        <position position="59"/>
    </location>
    <ligand>
        <name>substrate</name>
    </ligand>
</feature>
<keyword evidence="3 6" id="KW-0067">ATP-binding</keyword>
<dbReference type="InterPro" id="IPR024185">
    <property type="entry name" value="FTHF_cligase-like_sf"/>
</dbReference>
<evidence type="ECO:0000256" key="5">
    <source>
        <dbReference type="ARBA" id="ARBA00038966"/>
    </source>
</evidence>
<dbReference type="InterPro" id="IPR002698">
    <property type="entry name" value="FTHF_cligase"/>
</dbReference>
<comment type="cofactor">
    <cofactor evidence="7">
        <name>Mg(2+)</name>
        <dbReference type="ChEBI" id="CHEBI:18420"/>
    </cofactor>
</comment>
<dbReference type="AlphaFoldDB" id="A0AA91T4F3"/>
<feature type="binding site" evidence="6">
    <location>
        <position position="53"/>
    </location>
    <ligand>
        <name>substrate</name>
    </ligand>
</feature>
<feature type="binding site" evidence="6">
    <location>
        <begin position="7"/>
        <end position="11"/>
    </location>
    <ligand>
        <name>ATP</name>
        <dbReference type="ChEBI" id="CHEBI:30616"/>
    </ligand>
</feature>
<dbReference type="KEGG" id="clus:A9F13_01g09328"/>
<evidence type="ECO:0000256" key="3">
    <source>
        <dbReference type="ARBA" id="ARBA00022840"/>
    </source>
</evidence>
<keyword evidence="7" id="KW-0460">Magnesium</keyword>
<dbReference type="SUPFAM" id="SSF100950">
    <property type="entry name" value="NagB/RpiA/CoA transferase-like"/>
    <property type="match status" value="1"/>
</dbReference>
<reference evidence="8 9" key="1">
    <citation type="submission" date="2017-04" db="EMBL/GenBank/DDBJ databases">
        <title>Draft genome of the yeast Clavispora lusitaniae type strain CBS 6936.</title>
        <authorList>
            <person name="Durrens P."/>
            <person name="Klopp C."/>
            <person name="Biteau N."/>
            <person name="Fitton-Ouhabi V."/>
            <person name="Dementhon K."/>
            <person name="Accoceberry I."/>
            <person name="Sherman D.J."/>
            <person name="Noel T."/>
        </authorList>
    </citation>
    <scope>NUCLEOTIDE SEQUENCE [LARGE SCALE GENOMIC DNA]</scope>
    <source>
        <strain evidence="8 9">CBS 6936</strain>
    </source>
</reference>
<comment type="caution">
    <text evidence="8">The sequence shown here is derived from an EMBL/GenBank/DDBJ whole genome shotgun (WGS) entry which is preliminary data.</text>
</comment>
<dbReference type="PANTHER" id="PTHR23407">
    <property type="entry name" value="ATPASE INHIBITOR/5-FORMYLTETRAHYDROFOLATE CYCLO-LIGASE"/>
    <property type="match status" value="1"/>
</dbReference>
<dbReference type="GO" id="GO:0005739">
    <property type="term" value="C:mitochondrion"/>
    <property type="evidence" value="ECO:0007669"/>
    <property type="project" value="TreeGrafter"/>
</dbReference>
<dbReference type="InterPro" id="IPR037171">
    <property type="entry name" value="NagB/RpiA_transferase-like"/>
</dbReference>
<accession>A0AA91T4F3</accession>
<organism evidence="8 9">
    <name type="scientific">Clavispora lusitaniae</name>
    <name type="common">Candida lusitaniae</name>
    <dbReference type="NCBI Taxonomy" id="36911"/>
    <lineage>
        <taxon>Eukaryota</taxon>
        <taxon>Fungi</taxon>
        <taxon>Dikarya</taxon>
        <taxon>Ascomycota</taxon>
        <taxon>Saccharomycotina</taxon>
        <taxon>Pichiomycetes</taxon>
        <taxon>Metschnikowiaceae</taxon>
        <taxon>Clavispora</taxon>
    </lineage>
</organism>
<dbReference type="Proteomes" id="UP000195602">
    <property type="component" value="Unassembled WGS sequence"/>
</dbReference>
<dbReference type="GO" id="GO:0030272">
    <property type="term" value="F:5-formyltetrahydrofolate cyclo-ligase activity"/>
    <property type="evidence" value="ECO:0007669"/>
    <property type="project" value="UniProtKB-EC"/>
</dbReference>
<dbReference type="GO" id="GO:0005524">
    <property type="term" value="F:ATP binding"/>
    <property type="evidence" value="ECO:0007669"/>
    <property type="project" value="UniProtKB-KW"/>
</dbReference>
<dbReference type="GO" id="GO:0009396">
    <property type="term" value="P:folic acid-containing compound biosynthetic process"/>
    <property type="evidence" value="ECO:0007669"/>
    <property type="project" value="TreeGrafter"/>
</dbReference>
<evidence type="ECO:0000256" key="2">
    <source>
        <dbReference type="ARBA" id="ARBA00022741"/>
    </source>
</evidence>
<keyword evidence="7" id="KW-0479">Metal-binding</keyword>
<comment type="catalytic activity">
    <reaction evidence="4 7">
        <text>(6S)-5-formyl-5,6,7,8-tetrahydrofolate + ATP = (6R)-5,10-methenyltetrahydrofolate + ADP + phosphate</text>
        <dbReference type="Rhea" id="RHEA:10488"/>
        <dbReference type="ChEBI" id="CHEBI:30616"/>
        <dbReference type="ChEBI" id="CHEBI:43474"/>
        <dbReference type="ChEBI" id="CHEBI:57455"/>
        <dbReference type="ChEBI" id="CHEBI:57457"/>
        <dbReference type="ChEBI" id="CHEBI:456216"/>
        <dbReference type="EC" id="6.3.3.2"/>
    </reaction>
</comment>
<name>A0AA91T4F3_CLALS</name>
<dbReference type="Pfam" id="PF01812">
    <property type="entry name" value="5-FTHF_cyc-lig"/>
    <property type="match status" value="1"/>
</dbReference>
<gene>
    <name evidence="8" type="ORF">A9F13_01g09328</name>
</gene>
<proteinExistence type="inferred from homology"/>
<sequence length="205" mass="23414">MSQKLAKKCLRTYIQGKLNNVKEESVKAQSRYIFDTIMKNPKFQEARSIGLYMSMPQVEVDTMPLIEHCFENDKKVYLPKCVNQVEESRRSRHMKLLSVSTMDEVRALQPKGKYNLREPDSGEDVMDQGGLDFLVVPGLAFSRAGKRLGHGAGYYDEFLNAYEARFGQLPYLVGLSLQEQLEESIPTESHDKTLDKVIVGEAEHY</sequence>
<evidence type="ECO:0000256" key="7">
    <source>
        <dbReference type="RuleBase" id="RU361279"/>
    </source>
</evidence>
<dbReference type="PANTHER" id="PTHR23407:SF1">
    <property type="entry name" value="5-FORMYLTETRAHYDROFOLATE CYCLO-LIGASE"/>
    <property type="match status" value="1"/>
</dbReference>
<feature type="binding site" evidence="6">
    <location>
        <begin position="147"/>
        <end position="155"/>
    </location>
    <ligand>
        <name>ATP</name>
        <dbReference type="ChEBI" id="CHEBI:30616"/>
    </ligand>
</feature>